<keyword evidence="7 16" id="KW-0813">Transport</keyword>
<evidence type="ECO:0000256" key="2">
    <source>
        <dbReference type="ARBA" id="ARBA00001946"/>
    </source>
</evidence>
<dbReference type="InterPro" id="IPR015813">
    <property type="entry name" value="Pyrv/PenolPyrv_kinase-like_dom"/>
</dbReference>
<evidence type="ECO:0000313" key="24">
    <source>
        <dbReference type="Proteomes" id="UP000189935"/>
    </source>
</evidence>
<evidence type="ECO:0000256" key="11">
    <source>
        <dbReference type="ARBA" id="ARBA00022683"/>
    </source>
</evidence>
<feature type="active site" description="Proton donor" evidence="17">
    <location>
        <position position="493"/>
    </location>
</feature>
<keyword evidence="11 16" id="KW-0598">Phosphotransferase system</keyword>
<evidence type="ECO:0000256" key="12">
    <source>
        <dbReference type="ARBA" id="ARBA00022723"/>
    </source>
</evidence>
<evidence type="ECO:0000256" key="13">
    <source>
        <dbReference type="ARBA" id="ARBA00022777"/>
    </source>
</evidence>
<evidence type="ECO:0000259" key="20">
    <source>
        <dbReference type="Pfam" id="PF00391"/>
    </source>
</evidence>
<keyword evidence="12 16" id="KW-0479">Metal-binding</keyword>
<comment type="function">
    <text evidence="16">General (non sugar-specific) component of the phosphoenolpyruvate-dependent sugar phosphotransferase system (sugar PTS). This major carbohydrate active-transport system catalyzes the phosphorylation of incoming sugar substrates concomitantly with their translocation across the cell membrane. Enzyme I transfers the phosphoryl group from phosphoenolpyruvate (PEP) to the phosphoryl carrier protein (HPr).</text>
</comment>
<dbReference type="PRINTS" id="PR01736">
    <property type="entry name" value="PHPHTRNFRASE"/>
</dbReference>
<comment type="similarity">
    <text evidence="4 16">Belongs to the PEP-utilizing enzyme family.</text>
</comment>
<keyword evidence="14 16" id="KW-0460">Magnesium</keyword>
<sequence>MDDRTRRAAQRIEGRPAVPGIALGPLVRLAPAKHDLRQSRTVAEEHRALVKALLAAKADLSMLAQQAGDDDAEAILSFQIALLEDDNLGEPAFALIAGGEAAHRAWSAALASQIASFDGADDAYFRARASDLRDLRDRVLRHLAGEADQTLPSGVIVAADDMPPSMFLATDWRDGGLVLRRGSPSSHVAILARSRGVPMIVGVDVDRLENGTDALLDGEAGFLIVNPDSDTQAIYHQRRAEQSEARQAMASFVGPARTATGEPVQVMINVTGLAELRGLDPAHVDGIGLMRTEFLFQGREKLPTEEEQYQTYKRMLEWAAGKPVTIRTLDAGGDKPIAGLTQEGDINPFLGVRGVRLSLRHLDVFRAQLRALARAATSGNLKVMIPMVTAPEELDQCRALFEQVLEELRREDIEAKMPPLGMMVEVPAAALTIEDFDADFFSIGSNDLIQYVAAASRDEPQLADLARPSRAVFSLIRHVVEYADRAGRETSLCGDLAGEPGQVAALLDQGLRIFSVAPGALGPVRAAIARYTGPAA</sequence>
<dbReference type="RefSeq" id="WP_079537152.1">
    <property type="nucleotide sequence ID" value="NZ_LT670844.1"/>
</dbReference>
<evidence type="ECO:0000259" key="21">
    <source>
        <dbReference type="Pfam" id="PF02896"/>
    </source>
</evidence>
<keyword evidence="9 16" id="KW-0762">Sugar transport</keyword>
<protein>
    <recommendedName>
        <fullName evidence="6 16">Phosphoenolpyruvate-protein phosphotransferase</fullName>
        <ecNumber evidence="5 16">2.7.3.9</ecNumber>
    </recommendedName>
    <alternativeName>
        <fullName evidence="15 16">Phosphotransferase system, enzyme I</fullName>
    </alternativeName>
</protein>
<dbReference type="GO" id="GO:0005737">
    <property type="term" value="C:cytoplasm"/>
    <property type="evidence" value="ECO:0007669"/>
    <property type="project" value="UniProtKB-SubCell"/>
</dbReference>
<evidence type="ECO:0000256" key="7">
    <source>
        <dbReference type="ARBA" id="ARBA00022448"/>
    </source>
</evidence>
<dbReference type="Gene3D" id="3.50.30.10">
    <property type="entry name" value="Phosphohistidine domain"/>
    <property type="match status" value="1"/>
</dbReference>
<organism evidence="23 24">
    <name type="scientific">Bradyrhizobium lablabi</name>
    <dbReference type="NCBI Taxonomy" id="722472"/>
    <lineage>
        <taxon>Bacteria</taxon>
        <taxon>Pseudomonadati</taxon>
        <taxon>Pseudomonadota</taxon>
        <taxon>Alphaproteobacteria</taxon>
        <taxon>Hyphomicrobiales</taxon>
        <taxon>Nitrobacteraceae</taxon>
        <taxon>Bradyrhizobium</taxon>
    </lineage>
</organism>
<dbReference type="InterPro" id="IPR006318">
    <property type="entry name" value="PTS_EI-like"/>
</dbReference>
<dbReference type="GO" id="GO:0016301">
    <property type="term" value="F:kinase activity"/>
    <property type="evidence" value="ECO:0007669"/>
    <property type="project" value="UniProtKB-KW"/>
</dbReference>
<dbReference type="GO" id="GO:0008965">
    <property type="term" value="F:phosphoenolpyruvate-protein phosphotransferase activity"/>
    <property type="evidence" value="ECO:0007669"/>
    <property type="project" value="UniProtKB-EC"/>
</dbReference>
<evidence type="ECO:0000256" key="6">
    <source>
        <dbReference type="ARBA" id="ARBA00016544"/>
    </source>
</evidence>
<feature type="binding site" evidence="19">
    <location>
        <position position="447"/>
    </location>
    <ligand>
        <name>Mg(2+)</name>
        <dbReference type="ChEBI" id="CHEBI:18420"/>
    </ligand>
</feature>
<keyword evidence="23" id="KW-0670">Pyruvate</keyword>
<dbReference type="InterPro" id="IPR008279">
    <property type="entry name" value="PEP-util_enz_mobile_dom"/>
</dbReference>
<dbReference type="InterPro" id="IPR000121">
    <property type="entry name" value="PEP_util_C"/>
</dbReference>
<dbReference type="InterPro" id="IPR008731">
    <property type="entry name" value="PTS_EIN"/>
</dbReference>
<evidence type="ECO:0000256" key="14">
    <source>
        <dbReference type="ARBA" id="ARBA00022842"/>
    </source>
</evidence>
<dbReference type="InterPro" id="IPR036618">
    <property type="entry name" value="PtsI_HPr-bd_sf"/>
</dbReference>
<comment type="cofactor">
    <cofactor evidence="2 16 19">
        <name>Mg(2+)</name>
        <dbReference type="ChEBI" id="CHEBI:18420"/>
    </cofactor>
</comment>
<dbReference type="Proteomes" id="UP000189935">
    <property type="component" value="Chromosome I"/>
</dbReference>
<dbReference type="GO" id="GO:0046872">
    <property type="term" value="F:metal ion binding"/>
    <property type="evidence" value="ECO:0007669"/>
    <property type="project" value="UniProtKB-KW"/>
</dbReference>
<evidence type="ECO:0000256" key="15">
    <source>
        <dbReference type="ARBA" id="ARBA00033235"/>
    </source>
</evidence>
<evidence type="ECO:0000256" key="17">
    <source>
        <dbReference type="PIRSR" id="PIRSR000732-1"/>
    </source>
</evidence>
<dbReference type="NCBIfam" id="TIGR01417">
    <property type="entry name" value="PTS_I_fam"/>
    <property type="match status" value="1"/>
</dbReference>
<feature type="active site" description="Tele-phosphohistidine intermediate" evidence="17">
    <location>
        <position position="187"/>
    </location>
</feature>
<dbReference type="InterPro" id="IPR050499">
    <property type="entry name" value="PEP-utilizing_PTS_enzyme"/>
</dbReference>
<evidence type="ECO:0000256" key="8">
    <source>
        <dbReference type="ARBA" id="ARBA00022490"/>
    </source>
</evidence>
<dbReference type="PANTHER" id="PTHR46244:SF6">
    <property type="entry name" value="PHOSPHOENOLPYRUVATE-PROTEIN PHOSPHOTRANSFERASE"/>
    <property type="match status" value="1"/>
</dbReference>
<dbReference type="SUPFAM" id="SSF51621">
    <property type="entry name" value="Phosphoenolpyruvate/pyruvate domain"/>
    <property type="match status" value="1"/>
</dbReference>
<feature type="binding site" evidence="18">
    <location>
        <begin position="446"/>
        <end position="447"/>
    </location>
    <ligand>
        <name>phosphoenolpyruvate</name>
        <dbReference type="ChEBI" id="CHEBI:58702"/>
    </ligand>
</feature>
<keyword evidence="8 16" id="KW-0963">Cytoplasm</keyword>
<evidence type="ECO:0000259" key="22">
    <source>
        <dbReference type="Pfam" id="PF05524"/>
    </source>
</evidence>
<evidence type="ECO:0000256" key="18">
    <source>
        <dbReference type="PIRSR" id="PIRSR000732-2"/>
    </source>
</evidence>
<evidence type="ECO:0000256" key="4">
    <source>
        <dbReference type="ARBA" id="ARBA00007837"/>
    </source>
</evidence>
<dbReference type="InterPro" id="IPR040442">
    <property type="entry name" value="Pyrv_kinase-like_dom_sf"/>
</dbReference>
<dbReference type="Pfam" id="PF02896">
    <property type="entry name" value="PEP-utilizers_C"/>
    <property type="match status" value="1"/>
</dbReference>
<dbReference type="PIRSF" id="PIRSF000732">
    <property type="entry name" value="PTS_enzyme_I"/>
    <property type="match status" value="1"/>
</dbReference>
<comment type="catalytic activity">
    <reaction evidence="1 16">
        <text>L-histidyl-[protein] + phosphoenolpyruvate = N(pros)-phospho-L-histidyl-[protein] + pyruvate</text>
        <dbReference type="Rhea" id="RHEA:23880"/>
        <dbReference type="Rhea" id="RHEA-COMP:9745"/>
        <dbReference type="Rhea" id="RHEA-COMP:9746"/>
        <dbReference type="ChEBI" id="CHEBI:15361"/>
        <dbReference type="ChEBI" id="CHEBI:29979"/>
        <dbReference type="ChEBI" id="CHEBI:58702"/>
        <dbReference type="ChEBI" id="CHEBI:64837"/>
        <dbReference type="EC" id="2.7.3.9"/>
    </reaction>
</comment>
<feature type="binding site" evidence="18">
    <location>
        <position position="457"/>
    </location>
    <ligand>
        <name>phosphoenolpyruvate</name>
        <dbReference type="ChEBI" id="CHEBI:58702"/>
    </ligand>
</feature>
<feature type="binding site" evidence="19">
    <location>
        <position position="425"/>
    </location>
    <ligand>
        <name>Mg(2+)</name>
        <dbReference type="ChEBI" id="CHEBI:18420"/>
    </ligand>
</feature>
<reference evidence="23 24" key="1">
    <citation type="submission" date="2016-11" db="EMBL/GenBank/DDBJ databases">
        <authorList>
            <person name="Jaros S."/>
            <person name="Januszkiewicz K."/>
            <person name="Wedrychowicz H."/>
        </authorList>
    </citation>
    <scope>NUCLEOTIDE SEQUENCE [LARGE SCALE GENOMIC DNA]</scope>
    <source>
        <strain evidence="23 24">GAS499</strain>
    </source>
</reference>
<feature type="domain" description="Phosphotransferase system enzyme I N-terminal" evidence="22">
    <location>
        <begin position="14"/>
        <end position="128"/>
    </location>
</feature>
<dbReference type="GO" id="GO:0009401">
    <property type="term" value="P:phosphoenolpyruvate-dependent sugar phosphotransferase system"/>
    <property type="evidence" value="ECO:0007669"/>
    <property type="project" value="UniProtKB-KW"/>
</dbReference>
<dbReference type="EC" id="2.7.3.9" evidence="5 16"/>
<dbReference type="PANTHER" id="PTHR46244">
    <property type="entry name" value="PHOSPHOENOLPYRUVATE-PROTEIN PHOSPHOTRANSFERASE"/>
    <property type="match status" value="1"/>
</dbReference>
<dbReference type="AlphaFoldDB" id="A0A1M6KH07"/>
<feature type="binding site" evidence="18">
    <location>
        <position position="327"/>
    </location>
    <ligand>
        <name>phosphoenolpyruvate</name>
        <dbReference type="ChEBI" id="CHEBI:58702"/>
    </ligand>
</feature>
<dbReference type="InterPro" id="IPR024692">
    <property type="entry name" value="PTS_EI"/>
</dbReference>
<keyword evidence="13 16" id="KW-0418">Kinase</keyword>
<dbReference type="Gene3D" id="3.20.20.60">
    <property type="entry name" value="Phosphoenolpyruvate-binding domains"/>
    <property type="match status" value="1"/>
</dbReference>
<dbReference type="EMBL" id="LT670844">
    <property type="protein sequence ID" value="SHJ58180.1"/>
    <property type="molecule type" value="Genomic_DNA"/>
</dbReference>
<dbReference type="SUPFAM" id="SSF47831">
    <property type="entry name" value="Enzyme I of the PEP:sugar phosphotransferase system HPr-binding (sub)domain"/>
    <property type="match status" value="1"/>
</dbReference>
<evidence type="ECO:0000256" key="10">
    <source>
        <dbReference type="ARBA" id="ARBA00022679"/>
    </source>
</evidence>
<dbReference type="SUPFAM" id="SSF52009">
    <property type="entry name" value="Phosphohistidine domain"/>
    <property type="match status" value="1"/>
</dbReference>
<dbReference type="Pfam" id="PF00391">
    <property type="entry name" value="PEP-utilizers"/>
    <property type="match status" value="1"/>
</dbReference>
<accession>A0A1M6KH07</accession>
<feature type="domain" description="PEP-utilising enzyme C-terminal" evidence="21">
    <location>
        <begin position="254"/>
        <end position="530"/>
    </location>
</feature>
<evidence type="ECO:0000256" key="1">
    <source>
        <dbReference type="ARBA" id="ARBA00000683"/>
    </source>
</evidence>
<gene>
    <name evidence="23" type="ORF">SAMN05444159_0969</name>
</gene>
<dbReference type="Gene3D" id="1.10.274.10">
    <property type="entry name" value="PtsI, HPr-binding domain"/>
    <property type="match status" value="1"/>
</dbReference>
<evidence type="ECO:0000256" key="16">
    <source>
        <dbReference type="PIRNR" id="PIRNR000732"/>
    </source>
</evidence>
<evidence type="ECO:0000313" key="23">
    <source>
        <dbReference type="EMBL" id="SHJ58180.1"/>
    </source>
</evidence>
<dbReference type="OrthoDB" id="9765468at2"/>
<feature type="binding site" evidence="18">
    <location>
        <position position="291"/>
    </location>
    <ligand>
        <name>phosphoenolpyruvate</name>
        <dbReference type="ChEBI" id="CHEBI:58702"/>
    </ligand>
</feature>
<name>A0A1M6KH07_9BRAD</name>
<comment type="subcellular location">
    <subcellularLocation>
        <location evidence="3 16">Cytoplasm</location>
    </subcellularLocation>
</comment>
<evidence type="ECO:0000256" key="9">
    <source>
        <dbReference type="ARBA" id="ARBA00022597"/>
    </source>
</evidence>
<keyword evidence="10 16" id="KW-0808">Transferase</keyword>
<evidence type="ECO:0000256" key="3">
    <source>
        <dbReference type="ARBA" id="ARBA00004496"/>
    </source>
</evidence>
<dbReference type="InterPro" id="IPR036637">
    <property type="entry name" value="Phosphohistidine_dom_sf"/>
</dbReference>
<evidence type="ECO:0000256" key="19">
    <source>
        <dbReference type="PIRSR" id="PIRSR000732-3"/>
    </source>
</evidence>
<dbReference type="Pfam" id="PF05524">
    <property type="entry name" value="PEP-utilisers_N"/>
    <property type="match status" value="1"/>
</dbReference>
<evidence type="ECO:0000256" key="5">
    <source>
        <dbReference type="ARBA" id="ARBA00012232"/>
    </source>
</evidence>
<proteinExistence type="inferred from homology"/>
<feature type="domain" description="PEP-utilising enzyme mobile" evidence="20">
    <location>
        <begin position="152"/>
        <end position="221"/>
    </location>
</feature>